<name>A0A9P0BKG6_CHRIL</name>
<dbReference type="AlphaFoldDB" id="A0A9P0BKG6"/>
<dbReference type="Proteomes" id="UP001154114">
    <property type="component" value="Chromosome 11"/>
</dbReference>
<proteinExistence type="predicted"/>
<keyword evidence="3" id="KW-1185">Reference proteome</keyword>
<evidence type="ECO:0000256" key="1">
    <source>
        <dbReference type="SAM" id="MobiDB-lite"/>
    </source>
</evidence>
<accession>A0A9P0BKG6</accession>
<feature type="compositionally biased region" description="Basic and acidic residues" evidence="1">
    <location>
        <begin position="7"/>
        <end position="27"/>
    </location>
</feature>
<organism evidence="2 3">
    <name type="scientific">Chrysodeixis includens</name>
    <name type="common">Soybean looper</name>
    <name type="synonym">Pseudoplusia includens</name>
    <dbReference type="NCBI Taxonomy" id="689277"/>
    <lineage>
        <taxon>Eukaryota</taxon>
        <taxon>Metazoa</taxon>
        <taxon>Ecdysozoa</taxon>
        <taxon>Arthropoda</taxon>
        <taxon>Hexapoda</taxon>
        <taxon>Insecta</taxon>
        <taxon>Pterygota</taxon>
        <taxon>Neoptera</taxon>
        <taxon>Endopterygota</taxon>
        <taxon>Lepidoptera</taxon>
        <taxon>Glossata</taxon>
        <taxon>Ditrysia</taxon>
        <taxon>Noctuoidea</taxon>
        <taxon>Noctuidae</taxon>
        <taxon>Plusiinae</taxon>
        <taxon>Chrysodeixis</taxon>
    </lineage>
</organism>
<evidence type="ECO:0000313" key="3">
    <source>
        <dbReference type="Proteomes" id="UP001154114"/>
    </source>
</evidence>
<protein>
    <submittedName>
        <fullName evidence="2">Uncharacterized protein</fullName>
    </submittedName>
</protein>
<feature type="compositionally biased region" description="Basic and acidic residues" evidence="1">
    <location>
        <begin position="53"/>
        <end position="69"/>
    </location>
</feature>
<feature type="compositionally biased region" description="Basic and acidic residues" evidence="1">
    <location>
        <begin position="79"/>
        <end position="89"/>
    </location>
</feature>
<dbReference type="EMBL" id="LR824014">
    <property type="protein sequence ID" value="CAH0581527.1"/>
    <property type="molecule type" value="Genomic_DNA"/>
</dbReference>
<feature type="region of interest" description="Disordered" evidence="1">
    <location>
        <begin position="1"/>
        <end position="108"/>
    </location>
</feature>
<evidence type="ECO:0000313" key="2">
    <source>
        <dbReference type="EMBL" id="CAH0581527.1"/>
    </source>
</evidence>
<gene>
    <name evidence="2" type="ORF">CINC_LOCUS1672</name>
</gene>
<reference evidence="2" key="1">
    <citation type="submission" date="2021-12" db="EMBL/GenBank/DDBJ databases">
        <authorList>
            <person name="King R."/>
        </authorList>
    </citation>
    <scope>NUCLEOTIDE SEQUENCE</scope>
</reference>
<sequence>MEEPTSSDDKKLDKTVEEASDVEKDGTVPEEDSDSSSSSGSVCQCDLDDDDVDKTKAETSDVEENDTKPAEPASSAEPQHSKDNQDDVPKVAPKAKRGKGPRASTNFKRCAVPPKLGALKLKRKKRYCPAYFEAHLFALEQLSTRFKLPHPNELENGIQIMRNIRNDLLNRINNHEEQANKPPADPIPSTSKEQ</sequence>
<feature type="region of interest" description="Disordered" evidence="1">
    <location>
        <begin position="175"/>
        <end position="194"/>
    </location>
</feature>